<evidence type="ECO:0000313" key="3">
    <source>
        <dbReference type="Proteomes" id="UP000697927"/>
    </source>
</evidence>
<reference evidence="2 3" key="1">
    <citation type="journal article" date="2020" name="Microorganisms">
        <title>Polyphasic Characterisation of Cedecea colo sp. nov., a New Enteric Bacterium Isolated from the Koala Hindgut.</title>
        <authorList>
            <person name="Boath J.M."/>
            <person name="Dakhal S."/>
            <person name="Van T.T.H."/>
            <person name="Moore R.J."/>
            <person name="Dekiwadia C."/>
            <person name="Macreadie I.G."/>
        </authorList>
    </citation>
    <scope>NUCLEOTIDE SEQUENCE [LARGE SCALE GENOMIC DNA]</scope>
    <source>
        <strain evidence="2 3">ZA</strain>
    </source>
</reference>
<dbReference type="PANTHER" id="PTHR33840:SF1">
    <property type="entry name" value="TLE1 PHOSPHOLIPASE DOMAIN-CONTAINING PROTEIN"/>
    <property type="match status" value="1"/>
</dbReference>
<dbReference type="EMBL" id="SOYS01000011">
    <property type="protein sequence ID" value="NIY49562.1"/>
    <property type="molecule type" value="Genomic_DNA"/>
</dbReference>
<evidence type="ECO:0000259" key="1">
    <source>
        <dbReference type="Pfam" id="PF09994"/>
    </source>
</evidence>
<sequence>MRQRDPACMTTGVPVEAVAVWETVGHLGIPEYFNDKRTSVFRFSNNELHPQVKYGLQAIAIDEQRADLAPAIWDNRDRIVQVMFPGIHHDVGGGYNCFAGECGLSNGAYLWLHDALDDLGMHLLRSEIIADPLGRLHCEWFPPTTWQRIAPRRLPAPLTSSMMIHHSAVERLKGGSLLPYQSADNGAWLTGSYNPQSLQRYFHTPWEVPREWAVSR</sequence>
<evidence type="ECO:0000313" key="2">
    <source>
        <dbReference type="EMBL" id="NIY49562.1"/>
    </source>
</evidence>
<dbReference type="InterPro" id="IPR018712">
    <property type="entry name" value="Tle1-like_cat"/>
</dbReference>
<organism evidence="2 3">
    <name type="scientific">Cedecea colo</name>
    <dbReference type="NCBI Taxonomy" id="2552946"/>
    <lineage>
        <taxon>Bacteria</taxon>
        <taxon>Pseudomonadati</taxon>
        <taxon>Pseudomonadota</taxon>
        <taxon>Gammaproteobacteria</taxon>
        <taxon>Enterobacterales</taxon>
        <taxon>Enterobacteriaceae</taxon>
        <taxon>Cedecea</taxon>
    </lineage>
</organism>
<accession>A0ABX0VRK3</accession>
<dbReference type="Proteomes" id="UP000697927">
    <property type="component" value="Unassembled WGS sequence"/>
</dbReference>
<proteinExistence type="predicted"/>
<name>A0ABX0VRK3_9ENTR</name>
<keyword evidence="3" id="KW-1185">Reference proteome</keyword>
<dbReference type="PANTHER" id="PTHR33840">
    <property type="match status" value="1"/>
</dbReference>
<feature type="domain" description="T6SS Phospholipase effector Tle1-like catalytic" evidence="1">
    <location>
        <begin position="7"/>
        <end position="113"/>
    </location>
</feature>
<dbReference type="RefSeq" id="WP_167614479.1">
    <property type="nucleotide sequence ID" value="NZ_SOYS01000011.1"/>
</dbReference>
<comment type="caution">
    <text evidence="2">The sequence shown here is derived from an EMBL/GenBank/DDBJ whole genome shotgun (WGS) entry which is preliminary data.</text>
</comment>
<protein>
    <submittedName>
        <fullName evidence="2">DUF2235 domain-containing protein</fullName>
    </submittedName>
</protein>
<dbReference type="Pfam" id="PF09994">
    <property type="entry name" value="T6SS_Tle1-like_cat"/>
    <property type="match status" value="1"/>
</dbReference>
<gene>
    <name evidence="2" type="ORF">E2L00_19120</name>
</gene>